<dbReference type="SUPFAM" id="SSF88659">
    <property type="entry name" value="Sigma3 and sigma4 domains of RNA polymerase sigma factors"/>
    <property type="match status" value="2"/>
</dbReference>
<evidence type="ECO:0000256" key="3">
    <source>
        <dbReference type="ARBA" id="ARBA00023082"/>
    </source>
</evidence>
<evidence type="ECO:0000259" key="9">
    <source>
        <dbReference type="Pfam" id="PF04545"/>
    </source>
</evidence>
<reference evidence="10" key="1">
    <citation type="submission" date="2017-08" db="EMBL/GenBank/DDBJ databases">
        <authorList>
            <person name="Alvarez-Ponce D."/>
            <person name="Weitzman C.L."/>
            <person name="Tillett R.L."/>
            <person name="Sandmeier F.C."/>
            <person name="Tracy C.R."/>
        </authorList>
    </citation>
    <scope>NUCLEOTIDE SEQUENCE [LARGE SCALE GENOMIC DNA]</scope>
    <source>
        <strain evidence="10">PS6</strain>
    </source>
</reference>
<dbReference type="InterPro" id="IPR014284">
    <property type="entry name" value="RNA_pol_sigma-70_dom"/>
</dbReference>
<keyword evidence="3" id="KW-0731">Sigma factor</keyword>
<dbReference type="InterPro" id="IPR007624">
    <property type="entry name" value="RNA_pol_sigma70_r3"/>
</dbReference>
<dbReference type="PRINTS" id="PR00046">
    <property type="entry name" value="SIGMA70FCT"/>
</dbReference>
<dbReference type="Proteomes" id="UP000217033">
    <property type="component" value="Unassembled WGS sequence"/>
</dbReference>
<dbReference type="Gene3D" id="1.10.10.10">
    <property type="entry name" value="Winged helix-like DNA-binding domain superfamily/Winged helix DNA-binding domain"/>
    <property type="match status" value="2"/>
</dbReference>
<feature type="domain" description="RNA polymerase sigma-70 region 4" evidence="9">
    <location>
        <begin position="431"/>
        <end position="486"/>
    </location>
</feature>
<organism evidence="10 11">
    <name type="scientific">Mycoplasmopsis agassizii</name>
    <dbReference type="NCBI Taxonomy" id="33922"/>
    <lineage>
        <taxon>Bacteria</taxon>
        <taxon>Bacillati</taxon>
        <taxon>Mycoplasmatota</taxon>
        <taxon>Mycoplasmoidales</taxon>
        <taxon>Metamycoplasmataceae</taxon>
        <taxon>Mycoplasmopsis</taxon>
    </lineage>
</organism>
<accession>A0ABX4H5F9</accession>
<dbReference type="InterPro" id="IPR036388">
    <property type="entry name" value="WH-like_DNA-bd_sf"/>
</dbReference>
<dbReference type="Pfam" id="PF04542">
    <property type="entry name" value="Sigma70_r2"/>
    <property type="match status" value="1"/>
</dbReference>
<keyword evidence="11" id="KW-1185">Reference proteome</keyword>
<dbReference type="InterPro" id="IPR009042">
    <property type="entry name" value="RNA_pol_sigma70_r1_2"/>
</dbReference>
<dbReference type="InterPro" id="IPR013325">
    <property type="entry name" value="RNA_pol_sigma_r2"/>
</dbReference>
<dbReference type="Pfam" id="PF00140">
    <property type="entry name" value="Sigma70_r1_2"/>
    <property type="match status" value="1"/>
</dbReference>
<dbReference type="InterPro" id="IPR013324">
    <property type="entry name" value="RNA_pol_sigma_r3/r4-like"/>
</dbReference>
<dbReference type="Pfam" id="PF04539">
    <property type="entry name" value="Sigma70_r3"/>
    <property type="match status" value="1"/>
</dbReference>
<dbReference type="EMBL" id="NQMN01000001">
    <property type="protein sequence ID" value="PAF55132.1"/>
    <property type="molecule type" value="Genomic_DNA"/>
</dbReference>
<evidence type="ECO:0000259" key="6">
    <source>
        <dbReference type="Pfam" id="PF00140"/>
    </source>
</evidence>
<evidence type="ECO:0000256" key="2">
    <source>
        <dbReference type="ARBA" id="ARBA00023015"/>
    </source>
</evidence>
<dbReference type="SUPFAM" id="SSF88946">
    <property type="entry name" value="Sigma2 domain of RNA polymerase sigma factors"/>
    <property type="match status" value="1"/>
</dbReference>
<evidence type="ECO:0000256" key="4">
    <source>
        <dbReference type="ARBA" id="ARBA00023125"/>
    </source>
</evidence>
<feature type="domain" description="RNA polymerase sigma-70 region 2" evidence="8">
    <location>
        <begin position="257"/>
        <end position="327"/>
    </location>
</feature>
<dbReference type="PANTHER" id="PTHR30603:SF60">
    <property type="entry name" value="RNA POLYMERASE SIGMA FACTOR RPOD"/>
    <property type="match status" value="1"/>
</dbReference>
<dbReference type="NCBIfam" id="NF004565">
    <property type="entry name" value="PRK05901.2-3"/>
    <property type="match status" value="1"/>
</dbReference>
<dbReference type="Pfam" id="PF04545">
    <property type="entry name" value="Sigma70_r4"/>
    <property type="match status" value="1"/>
</dbReference>
<keyword evidence="2" id="KW-0805">Transcription regulation</keyword>
<evidence type="ECO:0000259" key="8">
    <source>
        <dbReference type="Pfam" id="PF04542"/>
    </source>
</evidence>
<evidence type="ECO:0000256" key="1">
    <source>
        <dbReference type="ARBA" id="ARBA00007788"/>
    </source>
</evidence>
<dbReference type="NCBIfam" id="TIGR02937">
    <property type="entry name" value="sigma70-ECF"/>
    <property type="match status" value="1"/>
</dbReference>
<keyword evidence="4" id="KW-0238">DNA-binding</keyword>
<dbReference type="RefSeq" id="WP_084232084.1">
    <property type="nucleotide sequence ID" value="NZ_CP166874.1"/>
</dbReference>
<dbReference type="InterPro" id="IPR007627">
    <property type="entry name" value="RNA_pol_sigma70_r2"/>
</dbReference>
<dbReference type="Gene3D" id="1.10.601.10">
    <property type="entry name" value="RNA Polymerase Primary Sigma Factor"/>
    <property type="match status" value="1"/>
</dbReference>
<proteinExistence type="inferred from homology"/>
<evidence type="ECO:0000313" key="11">
    <source>
        <dbReference type="Proteomes" id="UP000217033"/>
    </source>
</evidence>
<protein>
    <submittedName>
        <fullName evidence="10">RNA polymerase sigma factor</fullName>
    </submittedName>
</protein>
<feature type="domain" description="RNA polymerase sigma-70 region 3" evidence="7">
    <location>
        <begin position="336"/>
        <end position="414"/>
    </location>
</feature>
<evidence type="ECO:0000256" key="5">
    <source>
        <dbReference type="ARBA" id="ARBA00023163"/>
    </source>
</evidence>
<dbReference type="InterPro" id="IPR007630">
    <property type="entry name" value="RNA_pol_sigma70_r4"/>
</dbReference>
<evidence type="ECO:0000259" key="7">
    <source>
        <dbReference type="Pfam" id="PF04539"/>
    </source>
</evidence>
<sequence length="500" mass="58461">MPTKKDKNQFETDSQIIKELKKIKSSKKTDYLSQDDVMEYLSKNKLDLDDDVVDNIFTQLIDAKIIDDLADFTDLDDVDQNDIEKELFSADGKSLLADTDEIPEPDLDDLDDIDIKKIKKLEEEVENDDDFDDLHEEDEIISEESLDDPFHLTKLHQTENEDSEEDELADLEESLFEDSEGDLSSISQENIKEERIQRIQKKKIKSKLTETNDIVKWYMRWIGKYGTLLSAEEEKQLAINMKKYKGTLRGKRARDTLIKRNLRLVINNAKKYKNRGLPFIDLISEGNSGIIKAVEKFDESRGFKFSTYATWWIRQSITRAVADQARTIRVPVHMVETINKIIKIERELQQEKGEMPTDEEIAVAYGNDFNAEKVRYIRKINIDPISLDKTVGKEDDSFFSDFIQDDSVISPFDHANNEDLKNHLLDLIKEQLTEEEQVVIQKRYGIGNDEFGKPYRVHSFNELSVQLNTSREKVRQMENKILRRLRSTKKRKILREYLKD</sequence>
<dbReference type="PANTHER" id="PTHR30603">
    <property type="entry name" value="RNA POLYMERASE SIGMA FACTOR RPO"/>
    <property type="match status" value="1"/>
</dbReference>
<keyword evidence="5" id="KW-0804">Transcription</keyword>
<feature type="domain" description="RNA polymerase sigma-70 region 1.2" evidence="6">
    <location>
        <begin position="213"/>
        <end position="243"/>
    </location>
</feature>
<comment type="caution">
    <text evidence="10">The sequence shown here is derived from an EMBL/GenBank/DDBJ whole genome shotgun (WGS) entry which is preliminary data.</text>
</comment>
<dbReference type="InterPro" id="IPR000943">
    <property type="entry name" value="RNA_pol_sigma70"/>
</dbReference>
<comment type="similarity">
    <text evidence="1">Belongs to the sigma-70 factor family.</text>
</comment>
<evidence type="ECO:0000313" key="10">
    <source>
        <dbReference type="EMBL" id="PAF55132.1"/>
    </source>
</evidence>
<gene>
    <name evidence="10" type="ORF">CJF60_00400</name>
</gene>
<dbReference type="InterPro" id="IPR050239">
    <property type="entry name" value="Sigma-70_RNA_pol_init_factors"/>
</dbReference>
<name>A0ABX4H5F9_9BACT</name>